<evidence type="ECO:0000313" key="2">
    <source>
        <dbReference type="Proteomes" id="UP000479710"/>
    </source>
</evidence>
<dbReference type="PANTHER" id="PTHR31793:SF4">
    <property type="entry name" value="OS02G0659700 PROTEIN"/>
    <property type="match status" value="1"/>
</dbReference>
<name>A0A6G1EBF1_9ORYZ</name>
<protein>
    <submittedName>
        <fullName evidence="1">Uncharacterized protein</fullName>
    </submittedName>
</protein>
<dbReference type="CDD" id="cd00586">
    <property type="entry name" value="4HBT"/>
    <property type="match status" value="1"/>
</dbReference>
<dbReference type="AlphaFoldDB" id="A0A6G1EBF1"/>
<dbReference type="Proteomes" id="UP000479710">
    <property type="component" value="Unassembled WGS sequence"/>
</dbReference>
<comment type="caution">
    <text evidence="1">The sequence shown here is derived from an EMBL/GenBank/DDBJ whole genome shotgun (WGS) entry which is preliminary data.</text>
</comment>
<dbReference type="InterPro" id="IPR050563">
    <property type="entry name" value="4-hydroxybenzoyl-CoA_TE"/>
</dbReference>
<gene>
    <name evidence="1" type="ORF">E2562_024681</name>
</gene>
<dbReference type="SUPFAM" id="SSF54637">
    <property type="entry name" value="Thioesterase/thiol ester dehydrase-isomerase"/>
    <property type="match status" value="1"/>
</dbReference>
<dbReference type="PANTHER" id="PTHR31793">
    <property type="entry name" value="4-HYDROXYBENZOYL-COA THIOESTERASE FAMILY MEMBER"/>
    <property type="match status" value="1"/>
</dbReference>
<dbReference type="EMBL" id="SPHZ02000004">
    <property type="protein sequence ID" value="KAF0922110.1"/>
    <property type="molecule type" value="Genomic_DNA"/>
</dbReference>
<dbReference type="Gene3D" id="3.10.129.10">
    <property type="entry name" value="Hotdog Thioesterase"/>
    <property type="match status" value="1"/>
</dbReference>
<dbReference type="Pfam" id="PF13279">
    <property type="entry name" value="4HBT_2"/>
    <property type="match status" value="1"/>
</dbReference>
<dbReference type="OrthoDB" id="588330at2759"/>
<proteinExistence type="predicted"/>
<dbReference type="GO" id="GO:0016297">
    <property type="term" value="F:fatty acyl-[ACP] hydrolase activity"/>
    <property type="evidence" value="ECO:0007669"/>
    <property type="project" value="TreeGrafter"/>
</dbReference>
<reference evidence="1 2" key="1">
    <citation type="submission" date="2019-11" db="EMBL/GenBank/DDBJ databases">
        <title>Whole genome sequence of Oryza granulata.</title>
        <authorList>
            <person name="Li W."/>
        </authorList>
    </citation>
    <scope>NUCLEOTIDE SEQUENCE [LARGE SCALE GENOMIC DNA]</scope>
    <source>
        <strain evidence="2">cv. Menghai</strain>
        <tissue evidence="1">Leaf</tissue>
    </source>
</reference>
<dbReference type="GO" id="GO:0009507">
    <property type="term" value="C:chloroplast"/>
    <property type="evidence" value="ECO:0007669"/>
    <property type="project" value="TreeGrafter"/>
</dbReference>
<dbReference type="InterPro" id="IPR029069">
    <property type="entry name" value="HotDog_dom_sf"/>
</dbReference>
<evidence type="ECO:0000313" key="1">
    <source>
        <dbReference type="EMBL" id="KAF0922110.1"/>
    </source>
</evidence>
<sequence>MSCPVLRLAVSTSPCTSVTRIPAMQGLRRCHERRVRDCELDQYGVVNNTVYPAYIERAREELISSLGMSRTSIASTGNAMALTELTIKYFTPLKRGDKFVVKLALGRIKGARIYAEQFIERLPDRKLVVESTATIICLDRKHRPTRVFPELSTKLLDLFSSHED</sequence>
<accession>A0A6G1EBF1</accession>
<keyword evidence="2" id="KW-1185">Reference proteome</keyword>
<organism evidence="1 2">
    <name type="scientific">Oryza meyeriana var. granulata</name>
    <dbReference type="NCBI Taxonomy" id="110450"/>
    <lineage>
        <taxon>Eukaryota</taxon>
        <taxon>Viridiplantae</taxon>
        <taxon>Streptophyta</taxon>
        <taxon>Embryophyta</taxon>
        <taxon>Tracheophyta</taxon>
        <taxon>Spermatophyta</taxon>
        <taxon>Magnoliopsida</taxon>
        <taxon>Liliopsida</taxon>
        <taxon>Poales</taxon>
        <taxon>Poaceae</taxon>
        <taxon>BOP clade</taxon>
        <taxon>Oryzoideae</taxon>
        <taxon>Oryzeae</taxon>
        <taxon>Oryzinae</taxon>
        <taxon>Oryza</taxon>
        <taxon>Oryza meyeriana</taxon>
    </lineage>
</organism>